<comment type="caution">
    <text evidence="1">The sequence shown here is derived from an EMBL/GenBank/DDBJ whole genome shotgun (WGS) entry which is preliminary data.</text>
</comment>
<dbReference type="EMBL" id="JAHRID010000001">
    <property type="protein sequence ID" value="MBV2128163.1"/>
    <property type="molecule type" value="Genomic_DNA"/>
</dbReference>
<evidence type="ECO:0000313" key="1">
    <source>
        <dbReference type="EMBL" id="MBV2128163.1"/>
    </source>
</evidence>
<organism evidence="1 2">
    <name type="scientific">Arsukibacterium indicum</name>
    <dbReference type="NCBI Taxonomy" id="2848612"/>
    <lineage>
        <taxon>Bacteria</taxon>
        <taxon>Pseudomonadati</taxon>
        <taxon>Pseudomonadota</taxon>
        <taxon>Gammaproteobacteria</taxon>
        <taxon>Chromatiales</taxon>
        <taxon>Chromatiaceae</taxon>
        <taxon>Arsukibacterium</taxon>
    </lineage>
</organism>
<dbReference type="RefSeq" id="WP_217667229.1">
    <property type="nucleotide sequence ID" value="NZ_JAHRID010000001.1"/>
</dbReference>
<dbReference type="NCBIfam" id="TIGR04387">
    <property type="entry name" value="capsid_maj_N4"/>
    <property type="match status" value="1"/>
</dbReference>
<dbReference type="Proteomes" id="UP000704611">
    <property type="component" value="Unassembled WGS sequence"/>
</dbReference>
<sequence>MSNKYGDISVAAGVKAEMTALKHAAPILVWNKFGKHAGMGKNESDTLKFRRIIPLPLATTPMTEGVTPTGTDFRYENVSSVLKQYGDFMPSTDVLLDLHDNPVGKDMLIAASEQAAQTIEQVTYGKVIAGTSVIFANGASRAAVNTFLTKGLQQKVTRTLHRNKGKKMRSMLSGSTMIGTSPIEAAYIAICHTDCAPSIRKMEGFVPVAKYGSRQALCDEELGSVDDVRYICTPWALPFADAGGAKGTTGAADEAMSTTGTAADVYPVIYLAEEAYGLVALKGTKAYGGAIKPTVVNPKPTQSDPLGQRGSVGWKCYFDALILNDLWMVRAEVAAPQNP</sequence>
<accession>A0ABS6MH76</accession>
<proteinExistence type="predicted"/>
<reference evidence="1 2" key="1">
    <citation type="submission" date="2021-06" db="EMBL/GenBank/DDBJ databases">
        <title>Rheinheimera indica sp. nov., isolated from deep-sea sediment.</title>
        <authorList>
            <person name="Wang Z."/>
            <person name="Zhang X.-Y."/>
        </authorList>
    </citation>
    <scope>NUCLEOTIDE SEQUENCE [LARGE SCALE GENOMIC DNA]</scope>
    <source>
        <strain evidence="1 2">SM2107</strain>
    </source>
</reference>
<protein>
    <submittedName>
        <fullName evidence="1">N4-gp56 family major capsid protein</fullName>
    </submittedName>
</protein>
<name>A0ABS6MH76_9GAMM</name>
<evidence type="ECO:0000313" key="2">
    <source>
        <dbReference type="Proteomes" id="UP000704611"/>
    </source>
</evidence>
<gene>
    <name evidence="1" type="ORF">KQY15_03515</name>
</gene>
<keyword evidence="2" id="KW-1185">Reference proteome</keyword>